<sequence length="296" mass="34003">MLKHNNIIRNSEKYRNEVRLYWERIGPDFYVNGAPPAYISGESKAIYEKIFKSKISQGDTTLVLGTTPALRDLLGSFDSANWVADFSDNGFSMTERVLSPAVRAKEDYFIGDWLKLETRFAKESLKLVTGDLIFRQMPLEDGKNLISVIDAILSSDGVFVLRSSSRNLRWRSVSCGEILNLGLKLDRRSDIKKRLAVTLTVFRLRDRWTDESGRVRINKLKAELFDTLNANGNPWLAEFGSGVLNYMTEPPLVSWTHLSEAQFMELISDRFIIEHEFHAMDYPDAEFFPIYVLKKK</sequence>
<protein>
    <recommendedName>
        <fullName evidence="3">Histidine-specific methyltransferase SAM-dependent domain-containing protein</fullName>
    </recommendedName>
</protein>
<organism evidence="1 2">
    <name type="scientific">Candidatus Azambacteria bacterium RIFCSPLOWO2_02_FULL_44_14</name>
    <dbReference type="NCBI Taxonomy" id="1797306"/>
    <lineage>
        <taxon>Bacteria</taxon>
        <taxon>Candidatus Azamiibacteriota</taxon>
    </lineage>
</organism>
<dbReference type="AlphaFoldDB" id="A0A1F5CCP2"/>
<dbReference type="Proteomes" id="UP000177197">
    <property type="component" value="Unassembled WGS sequence"/>
</dbReference>
<reference evidence="1 2" key="1">
    <citation type="journal article" date="2016" name="Nat. Commun.">
        <title>Thousands of microbial genomes shed light on interconnected biogeochemical processes in an aquifer system.</title>
        <authorList>
            <person name="Anantharaman K."/>
            <person name="Brown C.T."/>
            <person name="Hug L.A."/>
            <person name="Sharon I."/>
            <person name="Castelle C.J."/>
            <person name="Probst A.J."/>
            <person name="Thomas B.C."/>
            <person name="Singh A."/>
            <person name="Wilkins M.J."/>
            <person name="Karaoz U."/>
            <person name="Brodie E.L."/>
            <person name="Williams K.H."/>
            <person name="Hubbard S.S."/>
            <person name="Banfield J.F."/>
        </authorList>
    </citation>
    <scope>NUCLEOTIDE SEQUENCE [LARGE SCALE GENOMIC DNA]</scope>
</reference>
<name>A0A1F5CCP2_9BACT</name>
<evidence type="ECO:0000313" key="1">
    <source>
        <dbReference type="EMBL" id="OGD40631.1"/>
    </source>
</evidence>
<accession>A0A1F5CCP2</accession>
<proteinExistence type="predicted"/>
<evidence type="ECO:0008006" key="3">
    <source>
        <dbReference type="Google" id="ProtNLM"/>
    </source>
</evidence>
<dbReference type="EMBL" id="MEYV01000004">
    <property type="protein sequence ID" value="OGD40631.1"/>
    <property type="molecule type" value="Genomic_DNA"/>
</dbReference>
<gene>
    <name evidence="1" type="ORF">A3I30_01260</name>
</gene>
<evidence type="ECO:0000313" key="2">
    <source>
        <dbReference type="Proteomes" id="UP000177197"/>
    </source>
</evidence>
<comment type="caution">
    <text evidence="1">The sequence shown here is derived from an EMBL/GenBank/DDBJ whole genome shotgun (WGS) entry which is preliminary data.</text>
</comment>